<sequence length="195" mass="21360">MSSEVYTSRFNRRTAVALWVVEALLALDLARTGDLLPALPGFVLAAYLLWLVLWRPHVVVDAEGTQLHNVLRTVVVPWEALIHVETKYALTLRTARAAHSAWAAPAPARPSSVRRQREVRKPRPGEAGVRPGDLRGTSSGDAAHLVRERWEHLLATGGIEAGRAEEVHEQVRWHVPELAVAGVLLAATVVLPGLL</sequence>
<evidence type="ECO:0000259" key="3">
    <source>
        <dbReference type="Pfam" id="PF10756"/>
    </source>
</evidence>
<dbReference type="Proteomes" id="UP001268542">
    <property type="component" value="Unassembled WGS sequence"/>
</dbReference>
<reference evidence="4 5" key="1">
    <citation type="submission" date="2023-08" db="EMBL/GenBank/DDBJ databases">
        <title>Nocardioides seae sp. nov., a bacterium isolated from a soil.</title>
        <authorList>
            <person name="Wang X."/>
        </authorList>
    </citation>
    <scope>NUCLEOTIDE SEQUENCE [LARGE SCALE GENOMIC DNA]</scope>
    <source>
        <strain evidence="4 5">YZH12</strain>
    </source>
</reference>
<keyword evidence="5" id="KW-1185">Reference proteome</keyword>
<dbReference type="Pfam" id="PF10756">
    <property type="entry name" value="bPH_6"/>
    <property type="match status" value="1"/>
</dbReference>
<keyword evidence="2" id="KW-1133">Transmembrane helix</keyword>
<gene>
    <name evidence="4" type="ORF">RDV89_12450</name>
</gene>
<feature type="domain" description="Low molecular weight protein antigen 6 PH" evidence="3">
    <location>
        <begin position="55"/>
        <end position="98"/>
    </location>
</feature>
<organism evidence="4 5">
    <name type="scientific">Nocardioides imazamoxiresistens</name>
    <dbReference type="NCBI Taxonomy" id="3231893"/>
    <lineage>
        <taxon>Bacteria</taxon>
        <taxon>Bacillati</taxon>
        <taxon>Actinomycetota</taxon>
        <taxon>Actinomycetes</taxon>
        <taxon>Propionibacteriales</taxon>
        <taxon>Nocardioidaceae</taxon>
        <taxon>Nocardioides</taxon>
    </lineage>
</organism>
<protein>
    <submittedName>
        <fullName evidence="4">PH domain-containing protein</fullName>
    </submittedName>
</protein>
<accession>A0ABU3PXC5</accession>
<keyword evidence="2" id="KW-0472">Membrane</keyword>
<dbReference type="InterPro" id="IPR019692">
    <property type="entry name" value="CFP-6_PH"/>
</dbReference>
<comment type="caution">
    <text evidence="4">The sequence shown here is derived from an EMBL/GenBank/DDBJ whole genome shotgun (WGS) entry which is preliminary data.</text>
</comment>
<evidence type="ECO:0000256" key="2">
    <source>
        <dbReference type="SAM" id="Phobius"/>
    </source>
</evidence>
<proteinExistence type="predicted"/>
<dbReference type="RefSeq" id="WP_315733372.1">
    <property type="nucleotide sequence ID" value="NZ_JAVYII010000005.1"/>
</dbReference>
<feature type="compositionally biased region" description="Basic and acidic residues" evidence="1">
    <location>
        <begin position="115"/>
        <end position="124"/>
    </location>
</feature>
<name>A0ABU3PXC5_9ACTN</name>
<dbReference type="EMBL" id="JAVYII010000005">
    <property type="protein sequence ID" value="MDT9593885.1"/>
    <property type="molecule type" value="Genomic_DNA"/>
</dbReference>
<evidence type="ECO:0000256" key="1">
    <source>
        <dbReference type="SAM" id="MobiDB-lite"/>
    </source>
</evidence>
<evidence type="ECO:0000313" key="5">
    <source>
        <dbReference type="Proteomes" id="UP001268542"/>
    </source>
</evidence>
<feature type="transmembrane region" description="Helical" evidence="2">
    <location>
        <begin position="36"/>
        <end position="54"/>
    </location>
</feature>
<evidence type="ECO:0000313" key="4">
    <source>
        <dbReference type="EMBL" id="MDT9593885.1"/>
    </source>
</evidence>
<keyword evidence="2" id="KW-0812">Transmembrane</keyword>
<feature type="region of interest" description="Disordered" evidence="1">
    <location>
        <begin position="106"/>
        <end position="139"/>
    </location>
</feature>